<reference evidence="2" key="1">
    <citation type="journal article" date="2024" name="Front. Bioeng. Biotechnol.">
        <title>Genome-scale model development and genomic sequencing of the oleaginous clade Lipomyces.</title>
        <authorList>
            <person name="Czajka J.J."/>
            <person name="Han Y."/>
            <person name="Kim J."/>
            <person name="Mondo S.J."/>
            <person name="Hofstad B.A."/>
            <person name="Robles A."/>
            <person name="Haridas S."/>
            <person name="Riley R."/>
            <person name="LaButti K."/>
            <person name="Pangilinan J."/>
            <person name="Andreopoulos W."/>
            <person name="Lipzen A."/>
            <person name="Yan J."/>
            <person name="Wang M."/>
            <person name="Ng V."/>
            <person name="Grigoriev I.V."/>
            <person name="Spatafora J.W."/>
            <person name="Magnuson J.K."/>
            <person name="Baker S.E."/>
            <person name="Pomraning K.R."/>
        </authorList>
    </citation>
    <scope>NUCLEOTIDE SEQUENCE [LARGE SCALE GENOMIC DNA]</scope>
    <source>
        <strain evidence="2">CBS 10300</strain>
    </source>
</reference>
<accession>A0ACC3TSM6</accession>
<organism evidence="1 2">
    <name type="scientific">Lipomyces orientalis</name>
    <dbReference type="NCBI Taxonomy" id="1233043"/>
    <lineage>
        <taxon>Eukaryota</taxon>
        <taxon>Fungi</taxon>
        <taxon>Dikarya</taxon>
        <taxon>Ascomycota</taxon>
        <taxon>Saccharomycotina</taxon>
        <taxon>Lipomycetes</taxon>
        <taxon>Lipomycetales</taxon>
        <taxon>Lipomycetaceae</taxon>
        <taxon>Lipomyces</taxon>
    </lineage>
</organism>
<evidence type="ECO:0000313" key="2">
    <source>
        <dbReference type="Proteomes" id="UP001489719"/>
    </source>
</evidence>
<keyword evidence="2" id="KW-1185">Reference proteome</keyword>
<comment type="caution">
    <text evidence="1">The sequence shown here is derived from an EMBL/GenBank/DDBJ whole genome shotgun (WGS) entry which is preliminary data.</text>
</comment>
<name>A0ACC3TSM6_9ASCO</name>
<gene>
    <name evidence="1" type="ORF">V1517DRAFT_318989</name>
</gene>
<dbReference type="EMBL" id="MU970055">
    <property type="protein sequence ID" value="KAK9324001.1"/>
    <property type="molecule type" value="Genomic_DNA"/>
</dbReference>
<dbReference type="Proteomes" id="UP001489719">
    <property type="component" value="Unassembled WGS sequence"/>
</dbReference>
<protein>
    <submittedName>
        <fullName evidence="1">Uncharacterized protein</fullName>
    </submittedName>
</protein>
<sequence length="113" mass="12960">MTKICGSMEKELMLLYWYAFAKCHGLDILLVVDIGISQTGEQSGRQCQAPSTKLPKFVQQGYYGALKYRDHTWVGELNEAFIEVWRQNSHSRYVSSVIALILWRLICSHTICS</sequence>
<evidence type="ECO:0000313" key="1">
    <source>
        <dbReference type="EMBL" id="KAK9324001.1"/>
    </source>
</evidence>
<proteinExistence type="predicted"/>